<feature type="chain" id="PRO_5030620485" evidence="1">
    <location>
        <begin position="22"/>
        <end position="266"/>
    </location>
</feature>
<keyword evidence="3" id="KW-1185">Reference proteome</keyword>
<evidence type="ECO:0000313" key="3">
    <source>
        <dbReference type="Proteomes" id="UP000563426"/>
    </source>
</evidence>
<dbReference type="RefSeq" id="WP_171436422.1">
    <property type="nucleotide sequence ID" value="NZ_JABFJV010000131.1"/>
</dbReference>
<name>A0A7Y4KL51_9BACT</name>
<evidence type="ECO:0000256" key="1">
    <source>
        <dbReference type="SAM" id="SignalP"/>
    </source>
</evidence>
<gene>
    <name evidence="2" type="ORF">HMI49_21705</name>
</gene>
<protein>
    <submittedName>
        <fullName evidence="2">Uncharacterized protein</fullName>
    </submittedName>
</protein>
<organism evidence="2 3">
    <name type="scientific">Corallococcus exercitus</name>
    <dbReference type="NCBI Taxonomy" id="2316736"/>
    <lineage>
        <taxon>Bacteria</taxon>
        <taxon>Pseudomonadati</taxon>
        <taxon>Myxococcota</taxon>
        <taxon>Myxococcia</taxon>
        <taxon>Myxococcales</taxon>
        <taxon>Cystobacterineae</taxon>
        <taxon>Myxococcaceae</taxon>
        <taxon>Corallococcus</taxon>
    </lineage>
</organism>
<dbReference type="Proteomes" id="UP000563426">
    <property type="component" value="Unassembled WGS sequence"/>
</dbReference>
<dbReference type="AlphaFoldDB" id="A0A7Y4KL51"/>
<proteinExistence type="predicted"/>
<evidence type="ECO:0000313" key="2">
    <source>
        <dbReference type="EMBL" id="NOK35818.1"/>
    </source>
</evidence>
<comment type="caution">
    <text evidence="2">The sequence shown here is derived from an EMBL/GenBank/DDBJ whole genome shotgun (WGS) entry which is preliminary data.</text>
</comment>
<keyword evidence="1" id="KW-0732">Signal</keyword>
<accession>A0A7Y4KL51</accession>
<feature type="signal peptide" evidence="1">
    <location>
        <begin position="1"/>
        <end position="21"/>
    </location>
</feature>
<sequence>MRLTHAIAAGLLSLASTPASADAPAQAILWKGSRNKAEAEARKATGSTLEAFLRKAGLSLPEGYPRLIESKTLPGLKPGFWVWLLGLCEPEAAPSILGPIKRLAPETYARAVRIPTEQLACPQQEGAPLETRKLTLKRPSGATLRVFTRDETTTPDPEHPNLRLTRTRYFFTLIGANGAVLDSKDLPGDERFNGAPAPGFESPRCDVTRLSATGKDTLSFIRHCTTATTECGALASLDERTVVTVEGDTVVPGVTERANEEDLTCH</sequence>
<reference evidence="2 3" key="1">
    <citation type="submission" date="2020-05" db="EMBL/GenBank/DDBJ databases">
        <authorList>
            <person name="Whitworth D."/>
        </authorList>
    </citation>
    <scope>NUCLEOTIDE SEQUENCE [LARGE SCALE GENOMIC DNA]</scope>
    <source>
        <strain evidence="2 3">AB043B</strain>
    </source>
</reference>
<dbReference type="EMBL" id="JABFJV010000131">
    <property type="protein sequence ID" value="NOK35818.1"/>
    <property type="molecule type" value="Genomic_DNA"/>
</dbReference>